<reference evidence="6 7" key="1">
    <citation type="submission" date="2016-10" db="EMBL/GenBank/DDBJ databases">
        <title>Description of Gloeomargarita lithophora gen. nov., sp. nov., a thylakoid-bearing basal-branching cyanobacterium with intracellular carbonates, and proposal for Gloeomargaritales ord. nov.</title>
        <authorList>
            <person name="Moreira D."/>
            <person name="Tavera R."/>
            <person name="Benzerara K."/>
            <person name="Skouri-Panet F."/>
            <person name="Couradeau E."/>
            <person name="Gerard E."/>
            <person name="Loussert C."/>
            <person name="Novelo E."/>
            <person name="Zivanovic Y."/>
            <person name="Lopez-Garcia P."/>
        </authorList>
    </citation>
    <scope>NUCLEOTIDE SEQUENCE [LARGE SCALE GENOMIC DNA]</scope>
    <source>
        <strain evidence="6 7">D10</strain>
    </source>
</reference>
<evidence type="ECO:0000256" key="5">
    <source>
        <dbReference type="HAMAP-Rule" id="MF_00362"/>
    </source>
</evidence>
<dbReference type="OrthoDB" id="9808307at2"/>
<dbReference type="CDD" id="cd05797">
    <property type="entry name" value="Ribosomal_L10"/>
    <property type="match status" value="1"/>
</dbReference>
<dbReference type="PANTHER" id="PTHR11560">
    <property type="entry name" value="39S RIBOSOMAL PROTEIN L10, MITOCHONDRIAL"/>
    <property type="match status" value="1"/>
</dbReference>
<dbReference type="GO" id="GO:0003735">
    <property type="term" value="F:structural constituent of ribosome"/>
    <property type="evidence" value="ECO:0007669"/>
    <property type="project" value="InterPro"/>
</dbReference>
<dbReference type="InterPro" id="IPR043141">
    <property type="entry name" value="Ribosomal_uL10-like_sf"/>
</dbReference>
<evidence type="ECO:0000256" key="4">
    <source>
        <dbReference type="ARBA" id="ARBA00035202"/>
    </source>
</evidence>
<organism evidence="6 7">
    <name type="scientific">Gloeomargarita lithophora Alchichica-D10</name>
    <dbReference type="NCBI Taxonomy" id="1188229"/>
    <lineage>
        <taxon>Bacteria</taxon>
        <taxon>Bacillati</taxon>
        <taxon>Cyanobacteriota</taxon>
        <taxon>Cyanophyceae</taxon>
        <taxon>Gloeomargaritales</taxon>
        <taxon>Gloeomargaritaceae</taxon>
        <taxon>Gloeomargarita</taxon>
    </lineage>
</organism>
<gene>
    <name evidence="5 6" type="primary">rplJ</name>
    <name evidence="5" type="synonym">rpl10</name>
    <name evidence="6" type="ORF">GlitD10_2171</name>
</gene>
<evidence type="ECO:0000313" key="7">
    <source>
        <dbReference type="Proteomes" id="UP000180235"/>
    </source>
</evidence>
<dbReference type="Gene3D" id="6.10.250.290">
    <property type="match status" value="1"/>
</dbReference>
<sequence length="189" mass="20421">MGRTLANKEAIVAELKQTLGQTQMTLVIDYQGLTVAEMTDLRRRLRPTGTVCKVTKNTLMGIAIRDNPTWQPMEGLLKGTTAFLLVRDDLPGAVKAYQDFQKATKKTELRGGVMEGQALDEQGIKAVLELPPKEVLMAKVAGMLKTLPTQLATALHAVPTQLATGINEVPASLGRAIQAVAQQRETADS</sequence>
<comment type="function">
    <text evidence="5">Forms part of the ribosomal stalk, playing a central role in the interaction of the ribosome with GTP-bound translation factors.</text>
</comment>
<dbReference type="PROSITE" id="PS01109">
    <property type="entry name" value="RIBOSOMAL_L10"/>
    <property type="match status" value="1"/>
</dbReference>
<keyword evidence="3 5" id="KW-0687">Ribonucleoprotein</keyword>
<evidence type="ECO:0000256" key="1">
    <source>
        <dbReference type="ARBA" id="ARBA00008889"/>
    </source>
</evidence>
<dbReference type="GO" id="GO:0015934">
    <property type="term" value="C:large ribosomal subunit"/>
    <property type="evidence" value="ECO:0007669"/>
    <property type="project" value="InterPro"/>
</dbReference>
<dbReference type="GO" id="GO:0006412">
    <property type="term" value="P:translation"/>
    <property type="evidence" value="ECO:0007669"/>
    <property type="project" value="UniProtKB-UniRule"/>
</dbReference>
<dbReference type="Pfam" id="PF00466">
    <property type="entry name" value="Ribosomal_L10"/>
    <property type="match status" value="1"/>
</dbReference>
<protein>
    <recommendedName>
        <fullName evidence="4 5">Large ribosomal subunit protein uL10</fullName>
    </recommendedName>
</protein>
<dbReference type="SUPFAM" id="SSF160369">
    <property type="entry name" value="Ribosomal protein L10-like"/>
    <property type="match status" value="1"/>
</dbReference>
<dbReference type="InterPro" id="IPR002363">
    <property type="entry name" value="Ribosomal_uL10_CS_bac"/>
</dbReference>
<dbReference type="HAMAP" id="MF_00362">
    <property type="entry name" value="Ribosomal_uL10"/>
    <property type="match status" value="1"/>
</dbReference>
<evidence type="ECO:0000256" key="3">
    <source>
        <dbReference type="ARBA" id="ARBA00023274"/>
    </source>
</evidence>
<comment type="subunit">
    <text evidence="5">Part of the ribosomal stalk of the 50S ribosomal subunit. The N-terminus interacts with L11 and the large rRNA to form the base of the stalk. The C-terminus forms an elongated spine to which L12 dimers bind in a sequential fashion forming a multimeric L10(L12)X complex.</text>
</comment>
<dbReference type="Proteomes" id="UP000180235">
    <property type="component" value="Chromosome"/>
</dbReference>
<proteinExistence type="inferred from homology"/>
<dbReference type="InterPro" id="IPR001790">
    <property type="entry name" value="Ribosomal_uL10"/>
</dbReference>
<dbReference type="STRING" id="1188229.GlitD10_2171"/>
<dbReference type="KEGG" id="glt:GlitD10_2171"/>
<evidence type="ECO:0000313" key="6">
    <source>
        <dbReference type="EMBL" id="APB34500.1"/>
    </source>
</evidence>
<accession>A0A1J0AEZ1</accession>
<dbReference type="NCBIfam" id="NF000955">
    <property type="entry name" value="PRK00099.1-1"/>
    <property type="match status" value="1"/>
</dbReference>
<evidence type="ECO:0000256" key="2">
    <source>
        <dbReference type="ARBA" id="ARBA00022980"/>
    </source>
</evidence>
<dbReference type="GO" id="GO:0070180">
    <property type="term" value="F:large ribosomal subunit rRNA binding"/>
    <property type="evidence" value="ECO:0007669"/>
    <property type="project" value="UniProtKB-UniRule"/>
</dbReference>
<dbReference type="EMBL" id="CP017675">
    <property type="protein sequence ID" value="APB34500.1"/>
    <property type="molecule type" value="Genomic_DNA"/>
</dbReference>
<keyword evidence="7" id="KW-1185">Reference proteome</keyword>
<dbReference type="AlphaFoldDB" id="A0A1J0AEZ1"/>
<keyword evidence="5" id="KW-0699">rRNA-binding</keyword>
<dbReference type="InterPro" id="IPR047865">
    <property type="entry name" value="Ribosomal_uL10_bac_type"/>
</dbReference>
<keyword evidence="5" id="KW-0694">RNA-binding</keyword>
<keyword evidence="2 5" id="KW-0689">Ribosomal protein</keyword>
<dbReference type="InterPro" id="IPR022973">
    <property type="entry name" value="Ribosomal_uL10_bac"/>
</dbReference>
<name>A0A1J0AEZ1_9CYAN</name>
<dbReference type="Gene3D" id="3.30.70.1730">
    <property type="match status" value="1"/>
</dbReference>
<comment type="similarity">
    <text evidence="1 5">Belongs to the universal ribosomal protein uL10 family.</text>
</comment>
<dbReference type="RefSeq" id="WP_071454931.1">
    <property type="nucleotide sequence ID" value="NZ_CP017675.1"/>
</dbReference>